<dbReference type="EMBL" id="JBEDUW010000002">
    <property type="protein sequence ID" value="KAK9942909.1"/>
    <property type="molecule type" value="Genomic_DNA"/>
</dbReference>
<gene>
    <name evidence="2" type="ORF">M0R45_008552</name>
</gene>
<dbReference type="AlphaFoldDB" id="A0AAW1Y1X4"/>
<feature type="region of interest" description="Disordered" evidence="1">
    <location>
        <begin position="1"/>
        <end position="24"/>
    </location>
</feature>
<reference evidence="2 3" key="1">
    <citation type="journal article" date="2023" name="G3 (Bethesda)">
        <title>A chromosome-length genome assembly and annotation of blackberry (Rubus argutus, cv. 'Hillquist').</title>
        <authorList>
            <person name="Bruna T."/>
            <person name="Aryal R."/>
            <person name="Dudchenko O."/>
            <person name="Sargent D.J."/>
            <person name="Mead D."/>
            <person name="Buti M."/>
            <person name="Cavallini A."/>
            <person name="Hytonen T."/>
            <person name="Andres J."/>
            <person name="Pham M."/>
            <person name="Weisz D."/>
            <person name="Mascagni F."/>
            <person name="Usai G."/>
            <person name="Natali L."/>
            <person name="Bassil N."/>
            <person name="Fernandez G.E."/>
            <person name="Lomsadze A."/>
            <person name="Armour M."/>
            <person name="Olukolu B."/>
            <person name="Poorten T."/>
            <person name="Britton C."/>
            <person name="Davik J."/>
            <person name="Ashrafi H."/>
            <person name="Aiden E.L."/>
            <person name="Borodovsky M."/>
            <person name="Worthington M."/>
        </authorList>
    </citation>
    <scope>NUCLEOTIDE SEQUENCE [LARGE SCALE GENOMIC DNA]</scope>
    <source>
        <strain evidence="2">PI 553951</strain>
    </source>
</reference>
<feature type="compositionally biased region" description="Polar residues" evidence="1">
    <location>
        <begin position="1"/>
        <end position="12"/>
    </location>
</feature>
<comment type="caution">
    <text evidence="2">The sequence shown here is derived from an EMBL/GenBank/DDBJ whole genome shotgun (WGS) entry which is preliminary data.</text>
</comment>
<evidence type="ECO:0000256" key="1">
    <source>
        <dbReference type="SAM" id="MobiDB-lite"/>
    </source>
</evidence>
<evidence type="ECO:0000313" key="2">
    <source>
        <dbReference type="EMBL" id="KAK9942909.1"/>
    </source>
</evidence>
<protein>
    <submittedName>
        <fullName evidence="2">Uncharacterized protein</fullName>
    </submittedName>
</protein>
<proteinExistence type="predicted"/>
<organism evidence="2 3">
    <name type="scientific">Rubus argutus</name>
    <name type="common">Southern blackberry</name>
    <dbReference type="NCBI Taxonomy" id="59490"/>
    <lineage>
        <taxon>Eukaryota</taxon>
        <taxon>Viridiplantae</taxon>
        <taxon>Streptophyta</taxon>
        <taxon>Embryophyta</taxon>
        <taxon>Tracheophyta</taxon>
        <taxon>Spermatophyta</taxon>
        <taxon>Magnoliopsida</taxon>
        <taxon>eudicotyledons</taxon>
        <taxon>Gunneridae</taxon>
        <taxon>Pentapetalae</taxon>
        <taxon>rosids</taxon>
        <taxon>fabids</taxon>
        <taxon>Rosales</taxon>
        <taxon>Rosaceae</taxon>
        <taxon>Rosoideae</taxon>
        <taxon>Rosoideae incertae sedis</taxon>
        <taxon>Rubus</taxon>
    </lineage>
</organism>
<accession>A0AAW1Y1X4</accession>
<name>A0AAW1Y1X4_RUBAR</name>
<sequence length="100" mass="10943">MKPSPTAQSSPLTHHHEPKLNTSSRALFIQTSHRKVVPSPAVLPICAAANRPLPPLSRLQPSLPLRRIEPVLAPLITSLSTPLNREPCHAKEPVLDFQTP</sequence>
<dbReference type="Proteomes" id="UP001457282">
    <property type="component" value="Unassembled WGS sequence"/>
</dbReference>
<keyword evidence="3" id="KW-1185">Reference proteome</keyword>
<evidence type="ECO:0000313" key="3">
    <source>
        <dbReference type="Proteomes" id="UP001457282"/>
    </source>
</evidence>